<proteinExistence type="predicted"/>
<reference evidence="1" key="1">
    <citation type="submission" date="2020-02" db="EMBL/GenBank/DDBJ databases">
        <authorList>
            <person name="Meier V. D."/>
        </authorList>
    </citation>
    <scope>NUCLEOTIDE SEQUENCE</scope>
    <source>
        <strain evidence="1">AVDCRST_MAG22</strain>
    </source>
</reference>
<protein>
    <submittedName>
        <fullName evidence="1">Uncharacterized protein</fullName>
    </submittedName>
</protein>
<sequence>MSVLIASRSRDEGLPVTETYPKVLYAALSGEQYDFVRNTERMIERLERWPGIPLQVGNEHERDAAISTLQQCTL</sequence>
<accession>A0A6J4P7Q7</accession>
<gene>
    <name evidence="1" type="ORF">AVDCRST_MAG22-1599</name>
</gene>
<name>A0A6J4P7Q7_9ACTN</name>
<dbReference type="AlphaFoldDB" id="A0A6J4P7Q7"/>
<organism evidence="1">
    <name type="scientific">uncultured Rubrobacteraceae bacterium</name>
    <dbReference type="NCBI Taxonomy" id="349277"/>
    <lineage>
        <taxon>Bacteria</taxon>
        <taxon>Bacillati</taxon>
        <taxon>Actinomycetota</taxon>
        <taxon>Rubrobacteria</taxon>
        <taxon>Rubrobacterales</taxon>
        <taxon>Rubrobacteraceae</taxon>
        <taxon>environmental samples</taxon>
    </lineage>
</organism>
<dbReference type="EMBL" id="CADCUV010000065">
    <property type="protein sequence ID" value="CAA9406714.1"/>
    <property type="molecule type" value="Genomic_DNA"/>
</dbReference>
<evidence type="ECO:0000313" key="1">
    <source>
        <dbReference type="EMBL" id="CAA9406714.1"/>
    </source>
</evidence>